<gene>
    <name evidence="5" type="ORF">Tsubulata_023319</name>
</gene>
<keyword evidence="6" id="KW-1185">Reference proteome</keyword>
<dbReference type="PROSITE" id="PS51375">
    <property type="entry name" value="PPR"/>
    <property type="match status" value="7"/>
</dbReference>
<dbReference type="NCBIfam" id="TIGR00756">
    <property type="entry name" value="PPR"/>
    <property type="match status" value="7"/>
</dbReference>
<accession>A0A9Q0J8T2</accession>
<proteinExistence type="inferred from homology"/>
<dbReference type="InterPro" id="IPR011990">
    <property type="entry name" value="TPR-like_helical_dom_sf"/>
</dbReference>
<dbReference type="InterPro" id="IPR042035">
    <property type="entry name" value="DEAH_win-hel_dom"/>
</dbReference>
<dbReference type="Pfam" id="PF12854">
    <property type="entry name" value="PPR_1"/>
    <property type="match status" value="1"/>
</dbReference>
<dbReference type="InterPro" id="IPR048333">
    <property type="entry name" value="HA2_WH"/>
</dbReference>
<reference evidence="5" key="1">
    <citation type="submission" date="2022-02" db="EMBL/GenBank/DDBJ databases">
        <authorList>
            <person name="Henning P.M."/>
            <person name="McCubbin A.G."/>
            <person name="Shore J.S."/>
        </authorList>
    </citation>
    <scope>NUCLEOTIDE SEQUENCE</scope>
    <source>
        <strain evidence="5">F60SS</strain>
        <tissue evidence="5">Leaves</tissue>
    </source>
</reference>
<dbReference type="InterPro" id="IPR027417">
    <property type="entry name" value="P-loop_NTPase"/>
</dbReference>
<evidence type="ECO:0000256" key="1">
    <source>
        <dbReference type="ARBA" id="ARBA00007626"/>
    </source>
</evidence>
<feature type="repeat" description="PPR" evidence="3">
    <location>
        <begin position="259"/>
        <end position="293"/>
    </location>
</feature>
<evidence type="ECO:0000313" key="5">
    <source>
        <dbReference type="EMBL" id="KAJ4832589.1"/>
    </source>
</evidence>
<reference evidence="5" key="2">
    <citation type="journal article" date="2023" name="Plants (Basel)">
        <title>Annotation of the Turnera subulata (Passifloraceae) Draft Genome Reveals the S-Locus Evolved after the Divergence of Turneroideae from Passifloroideae in a Stepwise Manner.</title>
        <authorList>
            <person name="Henning P.M."/>
            <person name="Roalson E.H."/>
            <person name="Mir W."/>
            <person name="McCubbin A.G."/>
            <person name="Shore J.S."/>
        </authorList>
    </citation>
    <scope>NUCLEOTIDE SEQUENCE</scope>
    <source>
        <strain evidence="5">F60SS</strain>
    </source>
</reference>
<feature type="repeat" description="PPR" evidence="3">
    <location>
        <begin position="224"/>
        <end position="258"/>
    </location>
</feature>
<comment type="caution">
    <text evidence="5">The sequence shown here is derived from an EMBL/GenBank/DDBJ whole genome shotgun (WGS) entry which is preliminary data.</text>
</comment>
<evidence type="ECO:0000313" key="6">
    <source>
        <dbReference type="Proteomes" id="UP001141552"/>
    </source>
</evidence>
<name>A0A9Q0J8T2_9ROSI</name>
<organism evidence="5 6">
    <name type="scientific">Turnera subulata</name>
    <dbReference type="NCBI Taxonomy" id="218843"/>
    <lineage>
        <taxon>Eukaryota</taxon>
        <taxon>Viridiplantae</taxon>
        <taxon>Streptophyta</taxon>
        <taxon>Embryophyta</taxon>
        <taxon>Tracheophyta</taxon>
        <taxon>Spermatophyta</taxon>
        <taxon>Magnoliopsida</taxon>
        <taxon>eudicotyledons</taxon>
        <taxon>Gunneridae</taxon>
        <taxon>Pentapetalae</taxon>
        <taxon>rosids</taxon>
        <taxon>fabids</taxon>
        <taxon>Malpighiales</taxon>
        <taxon>Passifloraceae</taxon>
        <taxon>Turnera</taxon>
    </lineage>
</organism>
<dbReference type="Gene3D" id="1.10.10.2130">
    <property type="entry name" value="DEAH helicase family, winged-helix domain"/>
    <property type="match status" value="1"/>
</dbReference>
<protein>
    <recommendedName>
        <fullName evidence="4">Helicase associated domain-containing protein</fullName>
    </recommendedName>
</protein>
<feature type="repeat" description="PPR" evidence="3">
    <location>
        <begin position="19"/>
        <end position="53"/>
    </location>
</feature>
<feature type="domain" description="Helicase associated" evidence="4">
    <location>
        <begin position="534"/>
        <end position="558"/>
    </location>
</feature>
<evidence type="ECO:0000256" key="2">
    <source>
        <dbReference type="ARBA" id="ARBA00022737"/>
    </source>
</evidence>
<dbReference type="Pfam" id="PF04408">
    <property type="entry name" value="WHD_HA2"/>
    <property type="match status" value="1"/>
</dbReference>
<dbReference type="Pfam" id="PF01535">
    <property type="entry name" value="PPR"/>
    <property type="match status" value="2"/>
</dbReference>
<feature type="repeat" description="PPR" evidence="3">
    <location>
        <begin position="154"/>
        <end position="188"/>
    </location>
</feature>
<feature type="repeat" description="PPR" evidence="3">
    <location>
        <begin position="54"/>
        <end position="88"/>
    </location>
</feature>
<dbReference type="Gene3D" id="3.40.50.300">
    <property type="entry name" value="P-loop containing nucleotide triphosphate hydrolases"/>
    <property type="match status" value="1"/>
</dbReference>
<dbReference type="Gene3D" id="1.25.40.10">
    <property type="entry name" value="Tetratricopeptide repeat domain"/>
    <property type="match status" value="3"/>
</dbReference>
<dbReference type="SUPFAM" id="SSF52540">
    <property type="entry name" value="P-loop containing nucleoside triphosphate hydrolases"/>
    <property type="match status" value="1"/>
</dbReference>
<dbReference type="Proteomes" id="UP001141552">
    <property type="component" value="Unassembled WGS sequence"/>
</dbReference>
<dbReference type="OrthoDB" id="185373at2759"/>
<feature type="repeat" description="PPR" evidence="3">
    <location>
        <begin position="294"/>
        <end position="328"/>
    </location>
</feature>
<comment type="similarity">
    <text evidence="1">Belongs to the PPR family. P subfamily.</text>
</comment>
<dbReference type="PANTHER" id="PTHR47941">
    <property type="entry name" value="PENTATRICOPEPTIDE REPEAT-CONTAINING PROTEIN 3, MITOCHONDRIAL"/>
    <property type="match status" value="1"/>
</dbReference>
<feature type="repeat" description="PPR" evidence="3">
    <location>
        <begin position="189"/>
        <end position="223"/>
    </location>
</feature>
<dbReference type="Pfam" id="PF13041">
    <property type="entry name" value="PPR_2"/>
    <property type="match status" value="3"/>
</dbReference>
<sequence length="568" mass="62778">MEEAFKIKDKMEKEAISPSIELYNSLISGLFKSKKLSEVMKLLGEIYTLGVAPNVVTYEAVIAGWCDEGRLDKAFSAYFEMIEKGFAPNLIICSKIVSCLYRLRRIDEANMLLQKMVDFDLVLDQECFNRLQSTDCQKIVETLDETSESFSLPNNVAYNIAIAGLCKSGKVDSARRLFSDLLLRGFSPDNFTYCTLIHGFSASGNVNEAFNIRDEMVKRNLVPSIITYNALINGLCKSGNLQRAQNLFNKLRMKGLTPNVVTYNILIDGFCRCGNTSEALELKDKMLNEGIPPSIVTYTSLINGFCKQGEVEGSTKLLDEMTKSSANQNLVTFTKLVEGYIKGGDTKSMSKLHNMMHITWPSAGDNSRKQLESELSIAKELLDAYVTSAAVGFLAGFSVLSFSASGVEFRWSVQRSGTSDSKTACLTGASGSTGFSNSLLKLLVRVFTPPPPNCRRFIVSTNIAETSLTIDGVVYVIDCDYVKQRPYNPSTGMYSLDVVQISDVLYLKSLDLPDIDILKFDFLDPPSYESLQDALKQLYIINAIDDNGSMSSIGRTMAGTGFHPIQIC</sequence>
<dbReference type="AlphaFoldDB" id="A0A9Q0J8T2"/>
<dbReference type="InterPro" id="IPR002885">
    <property type="entry name" value="PPR_rpt"/>
</dbReference>
<evidence type="ECO:0000256" key="3">
    <source>
        <dbReference type="PROSITE-ProRule" id="PRU00708"/>
    </source>
</evidence>
<evidence type="ECO:0000259" key="4">
    <source>
        <dbReference type="Pfam" id="PF04408"/>
    </source>
</evidence>
<keyword evidence="2" id="KW-0677">Repeat</keyword>
<dbReference type="SUPFAM" id="SSF81901">
    <property type="entry name" value="HCP-like"/>
    <property type="match status" value="1"/>
</dbReference>
<dbReference type="EMBL" id="JAKUCV010005119">
    <property type="protein sequence ID" value="KAJ4832589.1"/>
    <property type="molecule type" value="Genomic_DNA"/>
</dbReference>